<gene>
    <name evidence="3" type="ORF">SEVIR_9G280000v2</name>
</gene>
<dbReference type="Proteomes" id="UP000298652">
    <property type="component" value="Chromosome 9"/>
</dbReference>
<feature type="region of interest" description="Disordered" evidence="1">
    <location>
        <begin position="195"/>
        <end position="233"/>
    </location>
</feature>
<dbReference type="Gramene" id="TKV94229">
    <property type="protein sequence ID" value="TKV94229"/>
    <property type="gene ID" value="SEVIR_9G280000v2"/>
</dbReference>
<organism evidence="3 4">
    <name type="scientific">Setaria viridis</name>
    <name type="common">Green bristlegrass</name>
    <name type="synonym">Setaria italica subsp. viridis</name>
    <dbReference type="NCBI Taxonomy" id="4556"/>
    <lineage>
        <taxon>Eukaryota</taxon>
        <taxon>Viridiplantae</taxon>
        <taxon>Streptophyta</taxon>
        <taxon>Embryophyta</taxon>
        <taxon>Tracheophyta</taxon>
        <taxon>Spermatophyta</taxon>
        <taxon>Magnoliopsida</taxon>
        <taxon>Liliopsida</taxon>
        <taxon>Poales</taxon>
        <taxon>Poaceae</taxon>
        <taxon>PACMAD clade</taxon>
        <taxon>Panicoideae</taxon>
        <taxon>Panicodae</taxon>
        <taxon>Paniceae</taxon>
        <taxon>Cenchrinae</taxon>
        <taxon>Setaria</taxon>
    </lineage>
</organism>
<dbReference type="PANTHER" id="PTHR33075">
    <property type="entry name" value="OS02G0499800 PROTEIN"/>
    <property type="match status" value="1"/>
</dbReference>
<name>A0A4U6SYT1_SETVI</name>
<feature type="domain" description="DUF7597" evidence="2">
    <location>
        <begin position="271"/>
        <end position="356"/>
    </location>
</feature>
<keyword evidence="4" id="KW-1185">Reference proteome</keyword>
<feature type="region of interest" description="Disordered" evidence="1">
    <location>
        <begin position="100"/>
        <end position="134"/>
    </location>
</feature>
<evidence type="ECO:0000313" key="3">
    <source>
        <dbReference type="EMBL" id="TKV94229.1"/>
    </source>
</evidence>
<protein>
    <recommendedName>
        <fullName evidence="2">DUF7597 domain-containing protein</fullName>
    </recommendedName>
</protein>
<dbReference type="InterPro" id="IPR056018">
    <property type="entry name" value="DUF7597"/>
</dbReference>
<evidence type="ECO:0000256" key="1">
    <source>
        <dbReference type="SAM" id="MobiDB-lite"/>
    </source>
</evidence>
<dbReference type="AlphaFoldDB" id="A0A4U6SYT1"/>
<evidence type="ECO:0000313" key="4">
    <source>
        <dbReference type="Proteomes" id="UP000298652"/>
    </source>
</evidence>
<proteinExistence type="predicted"/>
<sequence>MVVVFSRNNFKLSPSSIGLCLQAVLGHYANGFLVTQFAQQVFSFSLSSKHVGFLCLDLKSFSCDAFNLGFFLHNDSVLVRAFSFARKDSGPAHHWELVHPRNGRAVSPHTRGPRGKPKDVLESTGGSKNVDGSHAKKSFIGAHVILSSPNSHPERNSYSFTDAVKSNGGISHHLTGANAIPLGPSLDMSLHLNSNSTVIPPASSAPPPSSPHQQFPPSFEGSQHRHPSATSSEEPMAFLNIDPQPMMLAGFHRVIVQGRQQFSRVVVPRAIVTVSNLLPCEIPFGHLRNAILNFLVDDLGLEVKEVQMCPFGTGQAYVRMGRPSDRDALIALSPHLRNGISFSFVQHNRAANARRVNFNRECWLMLIGFPPDSRSANEIEDSIRSFGRMILWQKDDVLAVVVLKARVTDLTDILHYLILSEGDDFEGVSYTVQCEILQQNLLGAQLQDEDIPLGGGDIPDLNNNQGQGNLVKEQEDDAGDMNDEEFLDILLEEAQALHEEEEPQFELDINLNLSPPPFSSNSSDLEGIPVPMAVSDDGLPQVVVPVQMEHVPAPPIGQALDFHAQQDEVQIGQEVILGLPIINQEGQNLGGPQAQDDKFMMGLNVNMALMPELHLHQGFDVTRRPEHVIHIPTDWAAFFLNMLLSPQHFEWARKFLSSAAWEFMLSCADKTAMMAFAIPSTCPGIAPSFISRDSCGQRTPKKARARLGDLQTPECESSVRRSNRIKARNGGFRNTTCLNNSCLACNSKPPTLPPDHIQG</sequence>
<reference evidence="3" key="1">
    <citation type="submission" date="2019-03" db="EMBL/GenBank/DDBJ databases">
        <title>WGS assembly of Setaria viridis.</title>
        <authorList>
            <person name="Huang P."/>
            <person name="Jenkins J."/>
            <person name="Grimwood J."/>
            <person name="Barry K."/>
            <person name="Healey A."/>
            <person name="Mamidi S."/>
            <person name="Sreedasyam A."/>
            <person name="Shu S."/>
            <person name="Feldman M."/>
            <person name="Wu J."/>
            <person name="Yu Y."/>
            <person name="Chen C."/>
            <person name="Johnson J."/>
            <person name="Rokhsar D."/>
            <person name="Baxter I."/>
            <person name="Schmutz J."/>
            <person name="Brutnell T."/>
            <person name="Kellogg E."/>
        </authorList>
    </citation>
    <scope>NUCLEOTIDE SEQUENCE [LARGE SCALE GENOMIC DNA]</scope>
</reference>
<dbReference type="PANTHER" id="PTHR33075:SF7">
    <property type="entry name" value="OS02G0303350 PROTEIN"/>
    <property type="match status" value="1"/>
</dbReference>
<evidence type="ECO:0000259" key="2">
    <source>
        <dbReference type="Pfam" id="PF24530"/>
    </source>
</evidence>
<accession>A0A4U6SYT1</accession>
<dbReference type="Pfam" id="PF24530">
    <property type="entry name" value="DUF7597"/>
    <property type="match status" value="1"/>
</dbReference>
<dbReference type="EMBL" id="CM016560">
    <property type="protein sequence ID" value="TKV94229.1"/>
    <property type="molecule type" value="Genomic_DNA"/>
</dbReference>